<sequence>MEAVFRRQTLAPAESRSGASCKLSYSTLFWLFLVGSIVGFLLEGFWCVLTKGYWENHSAVVWGPFCIIYGIGAAAVYLLSILLKNRRLPVQFAAFTVSGAAVEYFGSLFQELCFGSVSWDYSDHLFNLGGRVSLRMALLWGVLGLLFMRFVFPAVSRLFGRMEGNGWRIACAVMTVFMAANLLVTSAAISRWHSRMTATDPPGPVAQWLDNTYDDQTMEKLFPNMQFGERRSGDSADA</sequence>
<keyword evidence="1" id="KW-0812">Transmembrane</keyword>
<evidence type="ECO:0000313" key="2">
    <source>
        <dbReference type="EMBL" id="HIR57428.1"/>
    </source>
</evidence>
<reference evidence="2" key="1">
    <citation type="submission" date="2020-10" db="EMBL/GenBank/DDBJ databases">
        <authorList>
            <person name="Gilroy R."/>
        </authorList>
    </citation>
    <scope>NUCLEOTIDE SEQUENCE</scope>
    <source>
        <strain evidence="2">ChiSjej1B19-7085</strain>
    </source>
</reference>
<gene>
    <name evidence="2" type="ORF">IAA54_07140</name>
</gene>
<feature type="transmembrane region" description="Helical" evidence="1">
    <location>
        <begin position="137"/>
        <end position="155"/>
    </location>
</feature>
<dbReference type="Pfam" id="PF06541">
    <property type="entry name" value="ABC_trans_CmpB"/>
    <property type="match status" value="1"/>
</dbReference>
<comment type="caution">
    <text evidence="2">The sequence shown here is derived from an EMBL/GenBank/DDBJ whole genome shotgun (WGS) entry which is preliminary data.</text>
</comment>
<protein>
    <submittedName>
        <fullName evidence="2">ABC transporter permease</fullName>
    </submittedName>
</protein>
<organism evidence="2 3">
    <name type="scientific">Candidatus Gallacutalibacter pullicola</name>
    <dbReference type="NCBI Taxonomy" id="2840830"/>
    <lineage>
        <taxon>Bacteria</taxon>
        <taxon>Bacillati</taxon>
        <taxon>Bacillota</taxon>
        <taxon>Clostridia</taxon>
        <taxon>Eubacteriales</taxon>
        <taxon>Candidatus Gallacutalibacter</taxon>
    </lineage>
</organism>
<dbReference type="InterPro" id="IPR010540">
    <property type="entry name" value="CmpB_TMEM229"/>
</dbReference>
<keyword evidence="1" id="KW-1133">Transmembrane helix</keyword>
<accession>A0A9D1J1L6</accession>
<dbReference type="AlphaFoldDB" id="A0A9D1J1L6"/>
<reference evidence="2" key="2">
    <citation type="journal article" date="2021" name="PeerJ">
        <title>Extensive microbial diversity within the chicken gut microbiome revealed by metagenomics and culture.</title>
        <authorList>
            <person name="Gilroy R."/>
            <person name="Ravi A."/>
            <person name="Getino M."/>
            <person name="Pursley I."/>
            <person name="Horton D.L."/>
            <person name="Alikhan N.F."/>
            <person name="Baker D."/>
            <person name="Gharbi K."/>
            <person name="Hall N."/>
            <person name="Watson M."/>
            <person name="Adriaenssens E.M."/>
            <person name="Foster-Nyarko E."/>
            <person name="Jarju S."/>
            <person name="Secka A."/>
            <person name="Antonio M."/>
            <person name="Oren A."/>
            <person name="Chaudhuri R.R."/>
            <person name="La Ragione R."/>
            <person name="Hildebrand F."/>
            <person name="Pallen M.J."/>
        </authorList>
    </citation>
    <scope>NUCLEOTIDE SEQUENCE</scope>
    <source>
        <strain evidence="2">ChiSjej1B19-7085</strain>
    </source>
</reference>
<feature type="transmembrane region" description="Helical" evidence="1">
    <location>
        <begin position="23"/>
        <end position="42"/>
    </location>
</feature>
<evidence type="ECO:0000313" key="3">
    <source>
        <dbReference type="Proteomes" id="UP000886785"/>
    </source>
</evidence>
<name>A0A9D1J1L6_9FIRM</name>
<dbReference type="EMBL" id="DVHF01000082">
    <property type="protein sequence ID" value="HIR57428.1"/>
    <property type="molecule type" value="Genomic_DNA"/>
</dbReference>
<dbReference type="Proteomes" id="UP000886785">
    <property type="component" value="Unassembled WGS sequence"/>
</dbReference>
<keyword evidence="1" id="KW-0472">Membrane</keyword>
<evidence type="ECO:0000256" key="1">
    <source>
        <dbReference type="SAM" id="Phobius"/>
    </source>
</evidence>
<feature type="transmembrane region" description="Helical" evidence="1">
    <location>
        <begin position="62"/>
        <end position="83"/>
    </location>
</feature>
<feature type="transmembrane region" description="Helical" evidence="1">
    <location>
        <begin position="167"/>
        <end position="189"/>
    </location>
</feature>
<proteinExistence type="predicted"/>